<evidence type="ECO:0000313" key="4">
    <source>
        <dbReference type="EMBL" id="GHI82590.1"/>
    </source>
</evidence>
<keyword evidence="2" id="KW-0472">Membrane</keyword>
<accession>A0ABQ3TRG5</accession>
<dbReference type="EMBL" id="BNED01000008">
    <property type="protein sequence ID" value="GHI82590.1"/>
    <property type="molecule type" value="Genomic_DNA"/>
</dbReference>
<proteinExistence type="predicted"/>
<keyword evidence="2" id="KW-1133">Transmembrane helix</keyword>
<feature type="region of interest" description="Disordered" evidence="1">
    <location>
        <begin position="1"/>
        <end position="66"/>
    </location>
</feature>
<feature type="compositionally biased region" description="Pro residues" evidence="1">
    <location>
        <begin position="38"/>
        <end position="56"/>
    </location>
</feature>
<reference evidence="4" key="2">
    <citation type="submission" date="2024-05" db="EMBL/GenBank/DDBJ databases">
        <title>Whole genome shotgun sequence of Streptomyces spororaveus NBRC 15456.</title>
        <authorList>
            <person name="Komaki H."/>
            <person name="Tamura T."/>
        </authorList>
    </citation>
    <scope>NUCLEOTIDE SEQUENCE</scope>
    <source>
        <strain evidence="4 5">NBRC 15456</strain>
    </source>
</reference>
<sequence>MGGRGYRLAPGAQVLPRSGLPQGPPAPQLPYGGATMSTPPPIPPSAPGPDAPPPAPTSTAAQTAARGRLGAAEAAIVITAITAVTVLAVLERPVPALLATLAAGTLLVLLPGRAGGRLLALVHALTGPRP</sequence>
<feature type="compositionally biased region" description="Low complexity" evidence="1">
    <location>
        <begin position="57"/>
        <end position="66"/>
    </location>
</feature>
<keyword evidence="5" id="KW-1185">Reference proteome</keyword>
<organism evidence="4 5">
    <name type="scientific">Streptomyces spororaveus</name>
    <dbReference type="NCBI Taxonomy" id="284039"/>
    <lineage>
        <taxon>Bacteria</taxon>
        <taxon>Bacillati</taxon>
        <taxon>Actinomycetota</taxon>
        <taxon>Actinomycetes</taxon>
        <taxon>Kitasatosporales</taxon>
        <taxon>Streptomycetaceae</taxon>
        <taxon>Streptomyces</taxon>
    </lineage>
</organism>
<gene>
    <name evidence="3" type="ORF">Sspor_81100</name>
    <name evidence="4" type="ORF">Sspor_81510</name>
</gene>
<reference evidence="5" key="1">
    <citation type="submission" date="2023-07" db="EMBL/GenBank/DDBJ databases">
        <title>Whole genome shotgun sequence of Streptomyces spororaveus NBRC 15456.</title>
        <authorList>
            <person name="Komaki H."/>
            <person name="Tamura T."/>
        </authorList>
    </citation>
    <scope>NUCLEOTIDE SEQUENCE [LARGE SCALE GENOMIC DNA]</scope>
    <source>
        <strain evidence="5">NBRC 15456</strain>
    </source>
</reference>
<feature type="transmembrane region" description="Helical" evidence="2">
    <location>
        <begin position="69"/>
        <end position="90"/>
    </location>
</feature>
<dbReference type="EMBL" id="BNED01000006">
    <property type="protein sequence ID" value="GHI82549.1"/>
    <property type="molecule type" value="Genomic_DNA"/>
</dbReference>
<comment type="caution">
    <text evidence="4">The sequence shown here is derived from an EMBL/GenBank/DDBJ whole genome shotgun (WGS) entry which is preliminary data.</text>
</comment>
<keyword evidence="2" id="KW-0812">Transmembrane</keyword>
<evidence type="ECO:0000313" key="3">
    <source>
        <dbReference type="EMBL" id="GHI82549.1"/>
    </source>
</evidence>
<feature type="transmembrane region" description="Helical" evidence="2">
    <location>
        <begin position="96"/>
        <end position="112"/>
    </location>
</feature>
<evidence type="ECO:0000256" key="2">
    <source>
        <dbReference type="SAM" id="Phobius"/>
    </source>
</evidence>
<evidence type="ECO:0000313" key="5">
    <source>
        <dbReference type="Proteomes" id="UP000608522"/>
    </source>
</evidence>
<protein>
    <submittedName>
        <fullName evidence="4">Uncharacterized protein</fullName>
    </submittedName>
</protein>
<dbReference type="Proteomes" id="UP000608522">
    <property type="component" value="Unassembled WGS sequence"/>
</dbReference>
<evidence type="ECO:0000256" key="1">
    <source>
        <dbReference type="SAM" id="MobiDB-lite"/>
    </source>
</evidence>
<name>A0ABQ3TRG5_9ACTN</name>